<proteinExistence type="predicted"/>
<evidence type="ECO:0000256" key="1">
    <source>
        <dbReference type="SAM" id="MobiDB-lite"/>
    </source>
</evidence>
<accession>A0ABQ9T3R7</accession>
<name>A0ABQ9T3R7_9PEZI</name>
<keyword evidence="2" id="KW-0808">Transferase</keyword>
<dbReference type="Proteomes" id="UP001241169">
    <property type="component" value="Unassembled WGS sequence"/>
</dbReference>
<dbReference type="GO" id="GO:0008168">
    <property type="term" value="F:methyltransferase activity"/>
    <property type="evidence" value="ECO:0007669"/>
    <property type="project" value="UniProtKB-KW"/>
</dbReference>
<sequence length="50" mass="5489">MLASSTGDWENYIQKCFDNLNAGGYPELNESDIIPTSDDGSLREDSAMCN</sequence>
<dbReference type="RefSeq" id="XP_060354928.1">
    <property type="nucleotide sequence ID" value="XM_060487600.1"/>
</dbReference>
<evidence type="ECO:0000313" key="3">
    <source>
        <dbReference type="Proteomes" id="UP001241169"/>
    </source>
</evidence>
<reference evidence="2 3" key="1">
    <citation type="submission" date="2016-10" db="EMBL/GenBank/DDBJ databases">
        <title>The genome sequence of Colletotrichum fioriniae PJ7.</title>
        <authorList>
            <person name="Baroncelli R."/>
        </authorList>
    </citation>
    <scope>NUCLEOTIDE SEQUENCE [LARGE SCALE GENOMIC DNA]</scope>
    <source>
        <strain evidence="2 3">IMI 384185</strain>
    </source>
</reference>
<protein>
    <submittedName>
        <fullName evidence="2">TAM domain methyltransferase</fullName>
    </submittedName>
</protein>
<organism evidence="2 3">
    <name type="scientific">Colletotrichum paranaense</name>
    <dbReference type="NCBI Taxonomy" id="1914294"/>
    <lineage>
        <taxon>Eukaryota</taxon>
        <taxon>Fungi</taxon>
        <taxon>Dikarya</taxon>
        <taxon>Ascomycota</taxon>
        <taxon>Pezizomycotina</taxon>
        <taxon>Sordariomycetes</taxon>
        <taxon>Hypocreomycetidae</taxon>
        <taxon>Glomerellales</taxon>
        <taxon>Glomerellaceae</taxon>
        <taxon>Colletotrichum</taxon>
        <taxon>Colletotrichum acutatum species complex</taxon>
    </lineage>
</organism>
<dbReference type="EMBL" id="MOPA01000002">
    <property type="protein sequence ID" value="KAK1545811.1"/>
    <property type="molecule type" value="Genomic_DNA"/>
</dbReference>
<keyword evidence="2" id="KW-0489">Methyltransferase</keyword>
<gene>
    <name evidence="2" type="ORF">CPAR01_03313</name>
</gene>
<evidence type="ECO:0000313" key="2">
    <source>
        <dbReference type="EMBL" id="KAK1545811.1"/>
    </source>
</evidence>
<comment type="caution">
    <text evidence="2">The sequence shown here is derived from an EMBL/GenBank/DDBJ whole genome shotgun (WGS) entry which is preliminary data.</text>
</comment>
<feature type="region of interest" description="Disordered" evidence="1">
    <location>
        <begin position="27"/>
        <end position="50"/>
    </location>
</feature>
<dbReference type="GO" id="GO:0032259">
    <property type="term" value="P:methylation"/>
    <property type="evidence" value="ECO:0007669"/>
    <property type="project" value="UniProtKB-KW"/>
</dbReference>
<feature type="compositionally biased region" description="Basic and acidic residues" evidence="1">
    <location>
        <begin position="40"/>
        <end position="50"/>
    </location>
</feature>
<dbReference type="GeneID" id="85371499"/>
<keyword evidence="3" id="KW-1185">Reference proteome</keyword>